<dbReference type="Gene3D" id="3.40.50.1820">
    <property type="entry name" value="alpha/beta hydrolase"/>
    <property type="match status" value="1"/>
</dbReference>
<sequence>MPQIIANGIPLEYAIYGRESGEPILLIMGFGAQMTRWSPQFIRELTERNYRVIVHDNRDVGLSHRLEAHGEPDMTAVYTALMSGQTPDVPYLLNDMAADSAGLLEALGIEKAHIVGASMGGMIAQMVAANHREKVLSLTSIMSTTGNPALPPANPEAMAALTKPAVDPAENLDKHIWSGLESQKVTGSPAYPTPDEILIERIKQDAKRAYYPVGRARQMAAIVASGDRREALATIVAPTVVIHGEADPLVPVEGGRDTAAVIPDAELHTIPGMGHDLPQQLIPRIADLIERATARAREGV</sequence>
<proteinExistence type="predicted"/>
<name>A0A941HX44_9CAUL</name>
<comment type="caution">
    <text evidence="2">The sequence shown here is derived from an EMBL/GenBank/DDBJ whole genome shotgun (WGS) entry which is preliminary data.</text>
</comment>
<feature type="domain" description="AB hydrolase-1" evidence="1">
    <location>
        <begin position="23"/>
        <end position="149"/>
    </location>
</feature>
<dbReference type="SUPFAM" id="SSF53474">
    <property type="entry name" value="alpha/beta-Hydrolases"/>
    <property type="match status" value="1"/>
</dbReference>
<dbReference type="Pfam" id="PF00561">
    <property type="entry name" value="Abhydrolase_1"/>
    <property type="match status" value="1"/>
</dbReference>
<reference evidence="2" key="1">
    <citation type="submission" date="2021-04" db="EMBL/GenBank/DDBJ databases">
        <title>Draft genome assembly of strain Phenylobacterium sp. 20VBR1 using MiniION and Illumina platforms.</title>
        <authorList>
            <person name="Thomas F.A."/>
            <person name="Krishnan K.P."/>
            <person name="Sinha R.K."/>
        </authorList>
    </citation>
    <scope>NUCLEOTIDE SEQUENCE</scope>
    <source>
        <strain evidence="2">20VBR1</strain>
    </source>
</reference>
<accession>A0A941HX44</accession>
<dbReference type="GO" id="GO:0046503">
    <property type="term" value="P:glycerolipid catabolic process"/>
    <property type="evidence" value="ECO:0007669"/>
    <property type="project" value="TreeGrafter"/>
</dbReference>
<keyword evidence="2" id="KW-0378">Hydrolase</keyword>
<dbReference type="InterPro" id="IPR000073">
    <property type="entry name" value="AB_hydrolase_1"/>
</dbReference>
<evidence type="ECO:0000313" key="2">
    <source>
        <dbReference type="EMBL" id="MBR7620508.1"/>
    </source>
</evidence>
<dbReference type="EMBL" id="JAGSGD010000001">
    <property type="protein sequence ID" value="MBR7620508.1"/>
    <property type="molecule type" value="Genomic_DNA"/>
</dbReference>
<protein>
    <submittedName>
        <fullName evidence="2">Alpha/beta hydrolase</fullName>
    </submittedName>
</protein>
<dbReference type="AlphaFoldDB" id="A0A941HX44"/>
<keyword evidence="3" id="KW-1185">Reference proteome</keyword>
<dbReference type="InterPro" id="IPR050471">
    <property type="entry name" value="AB_hydrolase"/>
</dbReference>
<evidence type="ECO:0000313" key="3">
    <source>
        <dbReference type="Proteomes" id="UP000622580"/>
    </source>
</evidence>
<dbReference type="GO" id="GO:0004806">
    <property type="term" value="F:triacylglycerol lipase activity"/>
    <property type="evidence" value="ECO:0007669"/>
    <property type="project" value="TreeGrafter"/>
</dbReference>
<organism evidence="2 3">
    <name type="scientific">Phenylobacterium glaciei</name>
    <dbReference type="NCBI Taxonomy" id="2803784"/>
    <lineage>
        <taxon>Bacteria</taxon>
        <taxon>Pseudomonadati</taxon>
        <taxon>Pseudomonadota</taxon>
        <taxon>Alphaproteobacteria</taxon>
        <taxon>Caulobacterales</taxon>
        <taxon>Caulobacteraceae</taxon>
        <taxon>Phenylobacterium</taxon>
    </lineage>
</organism>
<dbReference type="RefSeq" id="WP_215341241.1">
    <property type="nucleotide sequence ID" value="NZ_JAGSGD010000001.1"/>
</dbReference>
<dbReference type="PANTHER" id="PTHR43433">
    <property type="entry name" value="HYDROLASE, ALPHA/BETA FOLD FAMILY PROTEIN"/>
    <property type="match status" value="1"/>
</dbReference>
<gene>
    <name evidence="2" type="ORF">JKL49_14030</name>
</gene>
<evidence type="ECO:0000259" key="1">
    <source>
        <dbReference type="Pfam" id="PF00561"/>
    </source>
</evidence>
<dbReference type="PANTHER" id="PTHR43433:SF5">
    <property type="entry name" value="AB HYDROLASE-1 DOMAIN-CONTAINING PROTEIN"/>
    <property type="match status" value="1"/>
</dbReference>
<dbReference type="InterPro" id="IPR029058">
    <property type="entry name" value="AB_hydrolase_fold"/>
</dbReference>
<dbReference type="Proteomes" id="UP000622580">
    <property type="component" value="Unassembled WGS sequence"/>
</dbReference>